<dbReference type="Gene3D" id="3.40.50.720">
    <property type="entry name" value="NAD(P)-binding Rossmann-like Domain"/>
    <property type="match status" value="1"/>
</dbReference>
<proteinExistence type="predicted"/>
<dbReference type="SUPFAM" id="SSF51735">
    <property type="entry name" value="NAD(P)-binding Rossmann-fold domains"/>
    <property type="match status" value="1"/>
</dbReference>
<dbReference type="Pfam" id="PF13561">
    <property type="entry name" value="adh_short_C2"/>
    <property type="match status" value="1"/>
</dbReference>
<accession>A0AAD1URF1</accession>
<evidence type="ECO:0000313" key="1">
    <source>
        <dbReference type="EMBL" id="CAI2371797.1"/>
    </source>
</evidence>
<organism evidence="1 2">
    <name type="scientific">Euplotes crassus</name>
    <dbReference type="NCBI Taxonomy" id="5936"/>
    <lineage>
        <taxon>Eukaryota</taxon>
        <taxon>Sar</taxon>
        <taxon>Alveolata</taxon>
        <taxon>Ciliophora</taxon>
        <taxon>Intramacronucleata</taxon>
        <taxon>Spirotrichea</taxon>
        <taxon>Hypotrichia</taxon>
        <taxon>Euplotida</taxon>
        <taxon>Euplotidae</taxon>
        <taxon>Moneuplotes</taxon>
    </lineage>
</organism>
<keyword evidence="2" id="KW-1185">Reference proteome</keyword>
<dbReference type="Proteomes" id="UP001295684">
    <property type="component" value="Unassembled WGS sequence"/>
</dbReference>
<comment type="caution">
    <text evidence="1">The sequence shown here is derived from an EMBL/GenBank/DDBJ whole genome shotgun (WGS) entry which is preliminary data.</text>
</comment>
<dbReference type="InterPro" id="IPR002347">
    <property type="entry name" value="SDR_fam"/>
</dbReference>
<dbReference type="InterPro" id="IPR036291">
    <property type="entry name" value="NAD(P)-bd_dom_sf"/>
</dbReference>
<name>A0AAD1URF1_EUPCR</name>
<protein>
    <submittedName>
        <fullName evidence="1">Uncharacterized protein</fullName>
    </submittedName>
</protein>
<dbReference type="Pfam" id="PF00106">
    <property type="entry name" value="adh_short"/>
    <property type="match status" value="1"/>
</dbReference>
<dbReference type="PANTHER" id="PTHR43975">
    <property type="entry name" value="ZGC:101858"/>
    <property type="match status" value="1"/>
</dbReference>
<evidence type="ECO:0000313" key="2">
    <source>
        <dbReference type="Proteomes" id="UP001295684"/>
    </source>
</evidence>
<dbReference type="EMBL" id="CAMPGE010013053">
    <property type="protein sequence ID" value="CAI2371797.1"/>
    <property type="molecule type" value="Genomic_DNA"/>
</dbReference>
<reference evidence="1" key="1">
    <citation type="submission" date="2023-07" db="EMBL/GenBank/DDBJ databases">
        <authorList>
            <consortium name="AG Swart"/>
            <person name="Singh M."/>
            <person name="Singh A."/>
            <person name="Seah K."/>
            <person name="Emmerich C."/>
        </authorList>
    </citation>
    <scope>NUCLEOTIDE SEQUENCE</scope>
    <source>
        <strain evidence="1">DP1</strain>
    </source>
</reference>
<sequence>MSRYERNTGIRGTLGSIFGPPTASYQDEVMRPSVLEKEEIKVESALELEQSYKGRHVIVTGASGAIGSEVAKILLNAGAKVVLFSKNMNFLAKYHGKKNTNLFTYTLDFAFNPLSLDTQFRNAMKDLKGVLHTLIICHGNVFPGSLTELNLLNWDECMNLNVRSIFMTVSLAIPFLKLQKDEDPNVCIVTGDAGFNPYPGFAAHSIAKAMINSFIECAALEMAYFGIRINGVAPSLTTKCFQDLQGEDTKNKGVEKTLHIGEAQIPFEMHPLVIEELGTYPDPKITEAEEIADAICWLCSDEASFVTGEITKIDGAFSLTKSNYVEYEKEFIPKPKDREMYREKFFS</sequence>
<dbReference type="PANTHER" id="PTHR43975:SF2">
    <property type="entry name" value="EG:BACR7A4.14 PROTEIN-RELATED"/>
    <property type="match status" value="1"/>
</dbReference>
<dbReference type="CDD" id="cd05233">
    <property type="entry name" value="SDR_c"/>
    <property type="match status" value="1"/>
</dbReference>
<dbReference type="PRINTS" id="PR00081">
    <property type="entry name" value="GDHRDH"/>
</dbReference>
<gene>
    <name evidence="1" type="ORF">ECRASSUSDP1_LOCUS13122</name>
</gene>
<dbReference type="AlphaFoldDB" id="A0AAD1URF1"/>